<evidence type="ECO:0000313" key="3">
    <source>
        <dbReference type="EMBL" id="QDV71960.1"/>
    </source>
</evidence>
<name>A0A518K2G8_9BACT</name>
<protein>
    <recommendedName>
        <fullName evidence="2">Chemotaxis phosphatase CheX-like domain-containing protein</fullName>
    </recommendedName>
</protein>
<dbReference type="PANTHER" id="PTHR39452">
    <property type="entry name" value="CHEY-P PHOSPHATASE CHEX"/>
    <property type="match status" value="1"/>
</dbReference>
<evidence type="ECO:0000259" key="2">
    <source>
        <dbReference type="Pfam" id="PF13690"/>
    </source>
</evidence>
<dbReference type="InterPro" id="IPR028976">
    <property type="entry name" value="CheC-like_sf"/>
</dbReference>
<dbReference type="SUPFAM" id="SSF103039">
    <property type="entry name" value="CheC-like"/>
    <property type="match status" value="1"/>
</dbReference>
<dbReference type="Proteomes" id="UP000316426">
    <property type="component" value="Chromosome"/>
</dbReference>
<evidence type="ECO:0000313" key="4">
    <source>
        <dbReference type="Proteomes" id="UP000316426"/>
    </source>
</evidence>
<organism evidence="3 4">
    <name type="scientific">Botrimarina mediterranea</name>
    <dbReference type="NCBI Taxonomy" id="2528022"/>
    <lineage>
        <taxon>Bacteria</taxon>
        <taxon>Pseudomonadati</taxon>
        <taxon>Planctomycetota</taxon>
        <taxon>Planctomycetia</taxon>
        <taxon>Pirellulales</taxon>
        <taxon>Lacipirellulaceae</taxon>
        <taxon>Botrimarina</taxon>
    </lineage>
</organism>
<keyword evidence="4" id="KW-1185">Reference proteome</keyword>
<feature type="domain" description="Chemotaxis phosphatase CheX-like" evidence="2">
    <location>
        <begin position="53"/>
        <end position="146"/>
    </location>
</feature>
<evidence type="ECO:0000256" key="1">
    <source>
        <dbReference type="ARBA" id="ARBA00022500"/>
    </source>
</evidence>
<keyword evidence="1" id="KW-0145">Chemotaxis</keyword>
<dbReference type="InterPro" id="IPR028051">
    <property type="entry name" value="CheX-like_dom"/>
</dbReference>
<sequence length="165" mass="17539">MATTRTHASAELTVKAANPLVAAVQETFDTMLGASIQRTGLELRPDDASMYDISALIGVSGRVAGAFCISFTFETAAGAVSRFTGMEVDPRSALVIDGVGEFTNVIVGSAKERFDLPLNLGIPNVVLGEKHKVNFPSQAKPLRISFQSDFGPMLIDFGFSCSSFD</sequence>
<dbReference type="EMBL" id="CP036349">
    <property type="protein sequence ID" value="QDV71960.1"/>
    <property type="molecule type" value="Genomic_DNA"/>
</dbReference>
<dbReference type="InterPro" id="IPR038756">
    <property type="entry name" value="CheX-like"/>
</dbReference>
<dbReference type="AlphaFoldDB" id="A0A518K2G8"/>
<dbReference type="PANTHER" id="PTHR39452:SF1">
    <property type="entry name" value="CHEY-P PHOSPHATASE CHEX"/>
    <property type="match status" value="1"/>
</dbReference>
<dbReference type="KEGG" id="bmei:Spa11_01290"/>
<dbReference type="RefSeq" id="WP_145105393.1">
    <property type="nucleotide sequence ID" value="NZ_CP036349.1"/>
</dbReference>
<dbReference type="GO" id="GO:0006935">
    <property type="term" value="P:chemotaxis"/>
    <property type="evidence" value="ECO:0007669"/>
    <property type="project" value="UniProtKB-KW"/>
</dbReference>
<proteinExistence type="predicted"/>
<dbReference type="CDD" id="cd17906">
    <property type="entry name" value="CheX"/>
    <property type="match status" value="1"/>
</dbReference>
<dbReference type="Pfam" id="PF13690">
    <property type="entry name" value="CheX"/>
    <property type="match status" value="1"/>
</dbReference>
<gene>
    <name evidence="3" type="ORF">Spa11_01290</name>
</gene>
<dbReference type="Gene3D" id="3.40.1550.10">
    <property type="entry name" value="CheC-like"/>
    <property type="match status" value="1"/>
</dbReference>
<reference evidence="3 4" key="1">
    <citation type="submission" date="2019-02" db="EMBL/GenBank/DDBJ databases">
        <title>Deep-cultivation of Planctomycetes and their phenomic and genomic characterization uncovers novel biology.</title>
        <authorList>
            <person name="Wiegand S."/>
            <person name="Jogler M."/>
            <person name="Boedeker C."/>
            <person name="Pinto D."/>
            <person name="Vollmers J."/>
            <person name="Rivas-Marin E."/>
            <person name="Kohn T."/>
            <person name="Peeters S.H."/>
            <person name="Heuer A."/>
            <person name="Rast P."/>
            <person name="Oberbeckmann S."/>
            <person name="Bunk B."/>
            <person name="Jeske O."/>
            <person name="Meyerdierks A."/>
            <person name="Storesund J.E."/>
            <person name="Kallscheuer N."/>
            <person name="Luecker S."/>
            <person name="Lage O.M."/>
            <person name="Pohl T."/>
            <person name="Merkel B.J."/>
            <person name="Hornburger P."/>
            <person name="Mueller R.-W."/>
            <person name="Bruemmer F."/>
            <person name="Labrenz M."/>
            <person name="Spormann A.M."/>
            <person name="Op den Camp H."/>
            <person name="Overmann J."/>
            <person name="Amann R."/>
            <person name="Jetten M.S.M."/>
            <person name="Mascher T."/>
            <person name="Medema M.H."/>
            <person name="Devos D.P."/>
            <person name="Kaster A.-K."/>
            <person name="Ovreas L."/>
            <person name="Rohde M."/>
            <person name="Galperin M.Y."/>
            <person name="Jogler C."/>
        </authorList>
    </citation>
    <scope>NUCLEOTIDE SEQUENCE [LARGE SCALE GENOMIC DNA]</scope>
    <source>
        <strain evidence="3 4">Spa11</strain>
    </source>
</reference>
<accession>A0A518K2G8</accession>